<sequence>MKFFIAFLCLLVVICSAEGAKPVAFSDVWDNLRSNLPAIFRKNRGRKTSSDIIDIAADLRDKIEDAIDNVSEAKLKDVGKVAARQFKDIDDAFGMSDFFKKVSKAIDANIEFKNGPNTRYVYFF</sequence>
<protein>
    <submittedName>
        <fullName evidence="2">Uncharacterized protein</fullName>
    </submittedName>
</protein>
<evidence type="ECO:0000256" key="1">
    <source>
        <dbReference type="SAM" id="SignalP"/>
    </source>
</evidence>
<dbReference type="AlphaFoldDB" id="A0AAE1B5R0"/>
<evidence type="ECO:0000313" key="3">
    <source>
        <dbReference type="Proteomes" id="UP001283361"/>
    </source>
</evidence>
<keyword evidence="1" id="KW-0732">Signal</keyword>
<feature type="chain" id="PRO_5042171365" evidence="1">
    <location>
        <begin position="20"/>
        <end position="124"/>
    </location>
</feature>
<evidence type="ECO:0000313" key="2">
    <source>
        <dbReference type="EMBL" id="KAK3799346.1"/>
    </source>
</evidence>
<gene>
    <name evidence="2" type="ORF">RRG08_002532</name>
</gene>
<reference evidence="2" key="1">
    <citation type="journal article" date="2023" name="G3 (Bethesda)">
        <title>A reference genome for the long-term kleptoplast-retaining sea slug Elysia crispata morphotype clarki.</title>
        <authorList>
            <person name="Eastman K.E."/>
            <person name="Pendleton A.L."/>
            <person name="Shaikh M.A."/>
            <person name="Suttiyut T."/>
            <person name="Ogas R."/>
            <person name="Tomko P."/>
            <person name="Gavelis G."/>
            <person name="Widhalm J.R."/>
            <person name="Wisecaver J.H."/>
        </authorList>
    </citation>
    <scope>NUCLEOTIDE SEQUENCE</scope>
    <source>
        <strain evidence="2">ECLA1</strain>
    </source>
</reference>
<organism evidence="2 3">
    <name type="scientific">Elysia crispata</name>
    <name type="common">lettuce slug</name>
    <dbReference type="NCBI Taxonomy" id="231223"/>
    <lineage>
        <taxon>Eukaryota</taxon>
        <taxon>Metazoa</taxon>
        <taxon>Spiralia</taxon>
        <taxon>Lophotrochozoa</taxon>
        <taxon>Mollusca</taxon>
        <taxon>Gastropoda</taxon>
        <taxon>Heterobranchia</taxon>
        <taxon>Euthyneura</taxon>
        <taxon>Panpulmonata</taxon>
        <taxon>Sacoglossa</taxon>
        <taxon>Placobranchoidea</taxon>
        <taxon>Plakobranchidae</taxon>
        <taxon>Elysia</taxon>
    </lineage>
</organism>
<proteinExistence type="predicted"/>
<dbReference type="Proteomes" id="UP001283361">
    <property type="component" value="Unassembled WGS sequence"/>
</dbReference>
<feature type="signal peptide" evidence="1">
    <location>
        <begin position="1"/>
        <end position="19"/>
    </location>
</feature>
<accession>A0AAE1B5R0</accession>
<keyword evidence="3" id="KW-1185">Reference proteome</keyword>
<dbReference type="EMBL" id="JAWDGP010000582">
    <property type="protein sequence ID" value="KAK3799346.1"/>
    <property type="molecule type" value="Genomic_DNA"/>
</dbReference>
<comment type="caution">
    <text evidence="2">The sequence shown here is derived from an EMBL/GenBank/DDBJ whole genome shotgun (WGS) entry which is preliminary data.</text>
</comment>
<name>A0AAE1B5R0_9GAST</name>